<sequence length="519" mass="59139">MDSKEAIKVALIVFFALFLRLFRLSEVPVGFHGDEASVGYNAYSLLKTARDQNGNFLPLAIDQFGDFRPAGYHYIAIPFIATFGLSELAVRLPAALVGGLSVIPFYLLILQLLNKQKIALIGSLLFAISPWHIALSRATSESIIALFLVLYGTYFLLRKKLSYSFLAFLLSFVFYHAARLFVPFLIVGYIFLLKPKSFTRFAMLIIFSSIFIFFASNGFGRAGQVSILKAPGEMQELRQQQSEDEGYTPWTVRALHNKATFYIATVARNYSEHFTPSFLFLEGGQPVRYKVPWTGVMYLTDIAFVFIALLVNEKILYLTILWLLLGPLPAAFTFGELPSVQRAVFMIPPLLILCAYGLDKVLKKKTIVIIFLLLIYGYQGTIFLHNYFQHSFTHEPWYRNAAEKELVFDVDRLVKEGKKIIMTSQNDNNLIFYLFYLRFDPKQFQEMGSPRDKDNLVFGNITFTYKHCPLEGSEDDPALGEAGAIYVNRGECKTPKNSDLLKDIQWPDRSVAFRILRLK</sequence>
<keyword evidence="7 8" id="KW-0472">Membrane</keyword>
<evidence type="ECO:0000259" key="9">
    <source>
        <dbReference type="Pfam" id="PF02366"/>
    </source>
</evidence>
<dbReference type="STRING" id="1798392.A3A79_04655"/>
<dbReference type="AlphaFoldDB" id="A0A1F6AII4"/>
<feature type="transmembrane region" description="Helical" evidence="8">
    <location>
        <begin position="367"/>
        <end position="388"/>
    </location>
</feature>
<evidence type="ECO:0000256" key="4">
    <source>
        <dbReference type="ARBA" id="ARBA00022679"/>
    </source>
</evidence>
<protein>
    <recommendedName>
        <fullName evidence="9">ArnT-like N-terminal domain-containing protein</fullName>
    </recommendedName>
</protein>
<accession>A0A1F6AII4</accession>
<proteinExistence type="predicted"/>
<feature type="domain" description="ArnT-like N-terminal" evidence="9">
    <location>
        <begin position="12"/>
        <end position="160"/>
    </location>
</feature>
<gene>
    <name evidence="10" type="ORF">A3A79_04655</name>
</gene>
<keyword evidence="3" id="KW-0328">Glycosyltransferase</keyword>
<organism evidence="10 11">
    <name type="scientific">Candidatus Gottesmanbacteria bacterium RIFCSPLOWO2_01_FULL_43_11b</name>
    <dbReference type="NCBI Taxonomy" id="1798392"/>
    <lineage>
        <taxon>Bacteria</taxon>
        <taxon>Candidatus Gottesmaniibacteriota</taxon>
    </lineage>
</organism>
<dbReference type="EMBL" id="MFJV01000001">
    <property type="protein sequence ID" value="OGG24446.1"/>
    <property type="molecule type" value="Genomic_DNA"/>
</dbReference>
<evidence type="ECO:0000256" key="3">
    <source>
        <dbReference type="ARBA" id="ARBA00022676"/>
    </source>
</evidence>
<evidence type="ECO:0000256" key="7">
    <source>
        <dbReference type="ARBA" id="ARBA00023136"/>
    </source>
</evidence>
<feature type="transmembrane region" description="Helical" evidence="8">
    <location>
        <begin position="340"/>
        <end position="358"/>
    </location>
</feature>
<feature type="transmembrane region" description="Helical" evidence="8">
    <location>
        <begin position="163"/>
        <end position="192"/>
    </location>
</feature>
<evidence type="ECO:0000256" key="2">
    <source>
        <dbReference type="ARBA" id="ARBA00022475"/>
    </source>
</evidence>
<dbReference type="Pfam" id="PF02366">
    <property type="entry name" value="PMT"/>
    <property type="match status" value="1"/>
</dbReference>
<keyword evidence="6 8" id="KW-1133">Transmembrane helix</keyword>
<feature type="transmembrane region" description="Helical" evidence="8">
    <location>
        <begin position="92"/>
        <end position="113"/>
    </location>
</feature>
<dbReference type="PANTHER" id="PTHR33908">
    <property type="entry name" value="MANNOSYLTRANSFERASE YKCB-RELATED"/>
    <property type="match status" value="1"/>
</dbReference>
<dbReference type="GO" id="GO:0005886">
    <property type="term" value="C:plasma membrane"/>
    <property type="evidence" value="ECO:0007669"/>
    <property type="project" value="UniProtKB-SubCell"/>
</dbReference>
<dbReference type="Proteomes" id="UP000178759">
    <property type="component" value="Unassembled WGS sequence"/>
</dbReference>
<feature type="transmembrane region" description="Helical" evidence="8">
    <location>
        <begin position="134"/>
        <end position="157"/>
    </location>
</feature>
<dbReference type="PANTHER" id="PTHR33908:SF11">
    <property type="entry name" value="MEMBRANE PROTEIN"/>
    <property type="match status" value="1"/>
</dbReference>
<dbReference type="GO" id="GO:0000030">
    <property type="term" value="F:mannosyltransferase activity"/>
    <property type="evidence" value="ECO:0007669"/>
    <property type="project" value="InterPro"/>
</dbReference>
<evidence type="ECO:0000256" key="1">
    <source>
        <dbReference type="ARBA" id="ARBA00004651"/>
    </source>
</evidence>
<keyword evidence="5 8" id="KW-0812">Transmembrane</keyword>
<dbReference type="GO" id="GO:0016763">
    <property type="term" value="F:pentosyltransferase activity"/>
    <property type="evidence" value="ECO:0007669"/>
    <property type="project" value="TreeGrafter"/>
</dbReference>
<keyword evidence="4" id="KW-0808">Transferase</keyword>
<keyword evidence="2" id="KW-1003">Cell membrane</keyword>
<comment type="caution">
    <text evidence="10">The sequence shown here is derived from an EMBL/GenBank/DDBJ whole genome shotgun (WGS) entry which is preliminary data.</text>
</comment>
<dbReference type="GO" id="GO:0009103">
    <property type="term" value="P:lipopolysaccharide biosynthetic process"/>
    <property type="evidence" value="ECO:0007669"/>
    <property type="project" value="UniProtKB-ARBA"/>
</dbReference>
<evidence type="ECO:0000256" key="6">
    <source>
        <dbReference type="ARBA" id="ARBA00022989"/>
    </source>
</evidence>
<comment type="subcellular location">
    <subcellularLocation>
        <location evidence="1">Cell membrane</location>
        <topology evidence="1">Multi-pass membrane protein</topology>
    </subcellularLocation>
</comment>
<reference evidence="10 11" key="1">
    <citation type="journal article" date="2016" name="Nat. Commun.">
        <title>Thousands of microbial genomes shed light on interconnected biogeochemical processes in an aquifer system.</title>
        <authorList>
            <person name="Anantharaman K."/>
            <person name="Brown C.T."/>
            <person name="Hug L.A."/>
            <person name="Sharon I."/>
            <person name="Castelle C.J."/>
            <person name="Probst A.J."/>
            <person name="Thomas B.C."/>
            <person name="Singh A."/>
            <person name="Wilkins M.J."/>
            <person name="Karaoz U."/>
            <person name="Brodie E.L."/>
            <person name="Williams K.H."/>
            <person name="Hubbard S.S."/>
            <person name="Banfield J.F."/>
        </authorList>
    </citation>
    <scope>NUCLEOTIDE SEQUENCE [LARGE SCALE GENOMIC DNA]</scope>
</reference>
<dbReference type="GO" id="GO:0006493">
    <property type="term" value="P:protein O-linked glycosylation"/>
    <property type="evidence" value="ECO:0007669"/>
    <property type="project" value="InterPro"/>
</dbReference>
<evidence type="ECO:0000256" key="5">
    <source>
        <dbReference type="ARBA" id="ARBA00022692"/>
    </source>
</evidence>
<evidence type="ECO:0000313" key="10">
    <source>
        <dbReference type="EMBL" id="OGG24446.1"/>
    </source>
</evidence>
<dbReference type="InterPro" id="IPR050297">
    <property type="entry name" value="LipidA_mod_glycosyltrf_83"/>
</dbReference>
<evidence type="ECO:0000256" key="8">
    <source>
        <dbReference type="SAM" id="Phobius"/>
    </source>
</evidence>
<dbReference type="InterPro" id="IPR003342">
    <property type="entry name" value="ArnT-like_N"/>
</dbReference>
<feature type="transmembrane region" description="Helical" evidence="8">
    <location>
        <begin position="201"/>
        <end position="219"/>
    </location>
</feature>
<evidence type="ECO:0000313" key="11">
    <source>
        <dbReference type="Proteomes" id="UP000178759"/>
    </source>
</evidence>
<name>A0A1F6AII4_9BACT</name>